<proteinExistence type="predicted"/>
<dbReference type="Proteomes" id="UP000281553">
    <property type="component" value="Unassembled WGS sequence"/>
</dbReference>
<evidence type="ECO:0000259" key="1">
    <source>
        <dbReference type="PROSITE" id="PS50878"/>
    </source>
</evidence>
<name>A0A3P7PDE6_DIBLA</name>
<evidence type="ECO:0000313" key="2">
    <source>
        <dbReference type="EMBL" id="VDN16076.1"/>
    </source>
</evidence>
<keyword evidence="3" id="KW-1185">Reference proteome</keyword>
<evidence type="ECO:0000313" key="3">
    <source>
        <dbReference type="Proteomes" id="UP000281553"/>
    </source>
</evidence>
<dbReference type="Pfam" id="PF00078">
    <property type="entry name" value="RVT_1"/>
    <property type="match status" value="1"/>
</dbReference>
<dbReference type="InterPro" id="IPR000477">
    <property type="entry name" value="RT_dom"/>
</dbReference>
<sequence>MEANWLFQKLKFLTAGSRTTVQSAVQFLDKIKMVRVEPDERMVSFDVISLFTSIPQALAVETIRDLLRQEKDERDGQPTAQDIVELVKHCLRTFFTFEGTTYEQIKGTRMGSPISGFIAEIVLQKLERQLFEEYEPKFWARYVDDTFVFINQSQINHCKERLNSISPDLQFTMEEETEGRLTFLDVL</sequence>
<dbReference type="EMBL" id="UYRU01064564">
    <property type="protein sequence ID" value="VDN16076.1"/>
    <property type="molecule type" value="Genomic_DNA"/>
</dbReference>
<dbReference type="OrthoDB" id="6231664at2759"/>
<protein>
    <recommendedName>
        <fullName evidence="1">Reverse transcriptase domain-containing protein</fullName>
    </recommendedName>
</protein>
<organism evidence="2 3">
    <name type="scientific">Dibothriocephalus latus</name>
    <name type="common">Fish tapeworm</name>
    <name type="synonym">Diphyllobothrium latum</name>
    <dbReference type="NCBI Taxonomy" id="60516"/>
    <lineage>
        <taxon>Eukaryota</taxon>
        <taxon>Metazoa</taxon>
        <taxon>Spiralia</taxon>
        <taxon>Lophotrochozoa</taxon>
        <taxon>Platyhelminthes</taxon>
        <taxon>Cestoda</taxon>
        <taxon>Eucestoda</taxon>
        <taxon>Diphyllobothriidea</taxon>
        <taxon>Diphyllobothriidae</taxon>
        <taxon>Dibothriocephalus</taxon>
    </lineage>
</organism>
<dbReference type="PROSITE" id="PS50878">
    <property type="entry name" value="RT_POL"/>
    <property type="match status" value="1"/>
</dbReference>
<feature type="domain" description="Reverse transcriptase" evidence="1">
    <location>
        <begin position="1"/>
        <end position="187"/>
    </location>
</feature>
<gene>
    <name evidence="2" type="ORF">DILT_LOCUS11907</name>
</gene>
<dbReference type="CDD" id="cd00304">
    <property type="entry name" value="RT_like"/>
    <property type="match status" value="1"/>
</dbReference>
<feature type="non-terminal residue" evidence="2">
    <location>
        <position position="187"/>
    </location>
</feature>
<accession>A0A3P7PDE6</accession>
<dbReference type="PANTHER" id="PTHR21301">
    <property type="entry name" value="REVERSE TRANSCRIPTASE"/>
    <property type="match status" value="1"/>
</dbReference>
<dbReference type="SUPFAM" id="SSF56672">
    <property type="entry name" value="DNA/RNA polymerases"/>
    <property type="match status" value="1"/>
</dbReference>
<dbReference type="PANTHER" id="PTHR21301:SF10">
    <property type="entry name" value="REVERSE TRANSCRIPTASE DOMAIN-CONTAINING PROTEIN"/>
    <property type="match status" value="1"/>
</dbReference>
<dbReference type="AlphaFoldDB" id="A0A3P7PDE6"/>
<reference evidence="2 3" key="1">
    <citation type="submission" date="2018-11" db="EMBL/GenBank/DDBJ databases">
        <authorList>
            <consortium name="Pathogen Informatics"/>
        </authorList>
    </citation>
    <scope>NUCLEOTIDE SEQUENCE [LARGE SCALE GENOMIC DNA]</scope>
</reference>
<dbReference type="InterPro" id="IPR043502">
    <property type="entry name" value="DNA/RNA_pol_sf"/>
</dbReference>